<dbReference type="GO" id="GO:0003955">
    <property type="term" value="F:NAD(P)H dehydrogenase (quinone) activity"/>
    <property type="evidence" value="ECO:0007669"/>
    <property type="project" value="TreeGrafter"/>
</dbReference>
<dbReference type="InterPro" id="IPR029039">
    <property type="entry name" value="Flavoprotein-like_sf"/>
</dbReference>
<gene>
    <name evidence="4" type="ORF">DFR39_101288</name>
</gene>
<dbReference type="OrthoDB" id="9798454at2"/>
<evidence type="ECO:0000259" key="3">
    <source>
        <dbReference type="Pfam" id="PF02525"/>
    </source>
</evidence>
<accession>A0A4R6NEZ9</accession>
<keyword evidence="2" id="KW-0560">Oxidoreductase</keyword>
<dbReference type="RefSeq" id="WP_133601753.1">
    <property type="nucleotide sequence ID" value="NZ_JAUFPJ010000005.1"/>
</dbReference>
<dbReference type="EMBL" id="SNXE01000001">
    <property type="protein sequence ID" value="TDP12814.1"/>
    <property type="molecule type" value="Genomic_DNA"/>
</dbReference>
<reference evidence="4 5" key="1">
    <citation type="submission" date="2019-03" db="EMBL/GenBank/DDBJ databases">
        <title>Genomic Encyclopedia of Type Strains, Phase IV (KMG-IV): sequencing the most valuable type-strain genomes for metagenomic binning, comparative biology and taxonomic classification.</title>
        <authorList>
            <person name="Goeker M."/>
        </authorList>
    </citation>
    <scope>NUCLEOTIDE SEQUENCE [LARGE SCALE GENOMIC DNA]</scope>
    <source>
        <strain evidence="4 5">DSM 25082</strain>
    </source>
</reference>
<dbReference type="GO" id="GO:0005829">
    <property type="term" value="C:cytosol"/>
    <property type="evidence" value="ECO:0007669"/>
    <property type="project" value="TreeGrafter"/>
</dbReference>
<dbReference type="AlphaFoldDB" id="A0A4R6NEZ9"/>
<comment type="caution">
    <text evidence="4">The sequence shown here is derived from an EMBL/GenBank/DDBJ whole genome shotgun (WGS) entry which is preliminary data.</text>
</comment>
<evidence type="ECO:0000256" key="2">
    <source>
        <dbReference type="ARBA" id="ARBA00023002"/>
    </source>
</evidence>
<dbReference type="SUPFAM" id="SSF52218">
    <property type="entry name" value="Flavoproteins"/>
    <property type="match status" value="1"/>
</dbReference>
<dbReference type="Gene3D" id="3.40.50.360">
    <property type="match status" value="1"/>
</dbReference>
<dbReference type="InterPro" id="IPR003680">
    <property type="entry name" value="Flavodoxin_fold"/>
</dbReference>
<name>A0A4R6NEZ9_9BURK</name>
<dbReference type="Proteomes" id="UP000295357">
    <property type="component" value="Unassembled WGS sequence"/>
</dbReference>
<keyword evidence="5" id="KW-1185">Reference proteome</keyword>
<dbReference type="PANTHER" id="PTHR10204">
    <property type="entry name" value="NAD P H OXIDOREDUCTASE-RELATED"/>
    <property type="match status" value="1"/>
</dbReference>
<evidence type="ECO:0000313" key="4">
    <source>
        <dbReference type="EMBL" id="TDP12814.1"/>
    </source>
</evidence>
<evidence type="ECO:0000256" key="1">
    <source>
        <dbReference type="ARBA" id="ARBA00006252"/>
    </source>
</evidence>
<organism evidence="4 5">
    <name type="scientific">Roseateles asaccharophilus</name>
    <dbReference type="NCBI Taxonomy" id="582607"/>
    <lineage>
        <taxon>Bacteria</taxon>
        <taxon>Pseudomonadati</taxon>
        <taxon>Pseudomonadota</taxon>
        <taxon>Betaproteobacteria</taxon>
        <taxon>Burkholderiales</taxon>
        <taxon>Sphaerotilaceae</taxon>
        <taxon>Roseateles</taxon>
    </lineage>
</organism>
<dbReference type="InterPro" id="IPR051545">
    <property type="entry name" value="NAD(P)H_dehydrogenase_qn"/>
</dbReference>
<feature type="domain" description="Flavodoxin-like fold" evidence="3">
    <location>
        <begin position="7"/>
        <end position="188"/>
    </location>
</feature>
<proteinExistence type="inferred from homology"/>
<comment type="similarity">
    <text evidence="1">Belongs to the NAD(P)H dehydrogenase (quinone) family.</text>
</comment>
<sequence length="197" mass="22022">MKNPQAKRILLIQAHPRSDSFCAALGQAYAQAASAAGHEVEQVHVAALHFSPNLPAGYESLPPLEPDLQRLQQQIRAADHLVWVYPVWWGSVPALLKGLLDRLLTPGFAFRYTAAQTWPKRLLKGRSARLLVSLDTPGWYFRWLQGAPAHRMMKDAVLEFCGVAPVRISEFSPVIKSTPAQRERWLARAAELGRLGR</sequence>
<evidence type="ECO:0000313" key="5">
    <source>
        <dbReference type="Proteomes" id="UP000295357"/>
    </source>
</evidence>
<dbReference type="Pfam" id="PF02525">
    <property type="entry name" value="Flavodoxin_2"/>
    <property type="match status" value="1"/>
</dbReference>
<dbReference type="PANTHER" id="PTHR10204:SF34">
    <property type="entry name" value="NAD(P)H DEHYDROGENASE [QUINONE] 1 ISOFORM 1"/>
    <property type="match status" value="1"/>
</dbReference>
<protein>
    <submittedName>
        <fullName evidence="4">Putative NADPH-quinone reductase</fullName>
    </submittedName>
</protein>